<dbReference type="Proteomes" id="UP001501442">
    <property type="component" value="Unassembled WGS sequence"/>
</dbReference>
<name>A0ABP8UVN1_9ACTN</name>
<protein>
    <submittedName>
        <fullName evidence="2">Uncharacterized protein</fullName>
    </submittedName>
</protein>
<feature type="compositionally biased region" description="Basic and acidic residues" evidence="1">
    <location>
        <begin position="272"/>
        <end position="282"/>
    </location>
</feature>
<dbReference type="EMBL" id="BAABHK010000029">
    <property type="protein sequence ID" value="GAA4639886.1"/>
    <property type="molecule type" value="Genomic_DNA"/>
</dbReference>
<accession>A0ABP8UVN1</accession>
<feature type="compositionally biased region" description="Basic and acidic residues" evidence="1">
    <location>
        <begin position="78"/>
        <end position="97"/>
    </location>
</feature>
<evidence type="ECO:0000256" key="1">
    <source>
        <dbReference type="SAM" id="MobiDB-lite"/>
    </source>
</evidence>
<evidence type="ECO:0000313" key="2">
    <source>
        <dbReference type="EMBL" id="GAA4639886.1"/>
    </source>
</evidence>
<organism evidence="2 3">
    <name type="scientific">Actinoallomurus vinaceus</name>
    <dbReference type="NCBI Taxonomy" id="1080074"/>
    <lineage>
        <taxon>Bacteria</taxon>
        <taxon>Bacillati</taxon>
        <taxon>Actinomycetota</taxon>
        <taxon>Actinomycetes</taxon>
        <taxon>Streptosporangiales</taxon>
        <taxon>Thermomonosporaceae</taxon>
        <taxon>Actinoallomurus</taxon>
    </lineage>
</organism>
<feature type="region of interest" description="Disordered" evidence="1">
    <location>
        <begin position="1"/>
        <end position="282"/>
    </location>
</feature>
<keyword evidence="3" id="KW-1185">Reference proteome</keyword>
<proteinExistence type="predicted"/>
<feature type="compositionally biased region" description="Basic and acidic residues" evidence="1">
    <location>
        <begin position="158"/>
        <end position="175"/>
    </location>
</feature>
<dbReference type="RefSeq" id="WP_345443465.1">
    <property type="nucleotide sequence ID" value="NZ_BAABHK010000029.1"/>
</dbReference>
<sequence length="361" mass="36905">MSERQDRPDGRHALPGDRPVAGMPSDDAVEGRVVGSPGERTGRPGEPSAGPAGATVPPQPGPVTGIGGRGPLPARTGGTDRRRDERTPPEGSRDARPDAPGTANTNRAGEAGSDGMIEPGSAADPLGERTAGPSATARSYAHGGSSAPAMAPGTGSSADRDEDRSPSRAPGDRSEASVTRTDLPGVGGPGEARTDRPGTGAPGDGRTDRPSAGGPGKVRTDRPGAGGPGDGRTDRPSAGGPGKVRTDRPGAGGPGDGRRHVPGAGGPGEARAATERLLGRGDADRFEARWHEVKTGFVDDPRDSVRQASSLCEEAVRALTAALDEQRRSLEQRWQGDDADTERLRITLRAYGDLLQRLATL</sequence>
<gene>
    <name evidence="2" type="ORF">GCM10023196_103260</name>
</gene>
<feature type="compositionally biased region" description="Basic and acidic residues" evidence="1">
    <location>
        <begin position="1"/>
        <end position="15"/>
    </location>
</feature>
<evidence type="ECO:0000313" key="3">
    <source>
        <dbReference type="Proteomes" id="UP001501442"/>
    </source>
</evidence>
<comment type="caution">
    <text evidence="2">The sequence shown here is derived from an EMBL/GenBank/DDBJ whole genome shotgun (WGS) entry which is preliminary data.</text>
</comment>
<reference evidence="3" key="1">
    <citation type="journal article" date="2019" name="Int. J. Syst. Evol. Microbiol.">
        <title>The Global Catalogue of Microorganisms (GCM) 10K type strain sequencing project: providing services to taxonomists for standard genome sequencing and annotation.</title>
        <authorList>
            <consortium name="The Broad Institute Genomics Platform"/>
            <consortium name="The Broad Institute Genome Sequencing Center for Infectious Disease"/>
            <person name="Wu L."/>
            <person name="Ma J."/>
        </authorList>
    </citation>
    <scope>NUCLEOTIDE SEQUENCE [LARGE SCALE GENOMIC DNA]</scope>
    <source>
        <strain evidence="3">JCM 17939</strain>
    </source>
</reference>